<organism evidence="4 5">
    <name type="scientific">Romeriopsis navalis LEGE 11480</name>
    <dbReference type="NCBI Taxonomy" id="2777977"/>
    <lineage>
        <taxon>Bacteria</taxon>
        <taxon>Bacillati</taxon>
        <taxon>Cyanobacteriota</taxon>
        <taxon>Cyanophyceae</taxon>
        <taxon>Leptolyngbyales</taxon>
        <taxon>Leptolyngbyaceae</taxon>
        <taxon>Romeriopsis</taxon>
        <taxon>Romeriopsis navalis</taxon>
    </lineage>
</organism>
<dbReference type="InterPro" id="IPR047684">
    <property type="entry name" value="Por_som-like"/>
</dbReference>
<sequence length="524" mass="56894">MGFDFVWQVRVRPERLCTIIVIISLSHLGVLSAVPAIAADVNPAMVKVNTVDDLSDVKPNDWAYQALANLIERYGILRSTQTKTYWGDRPLTRSEFAATLAQVLEKLQSDQLSMTKADHATIQQLQQNFAPAVASLTASVSELESRTQQIASQQFTPTVKFRGQAIIAATAGAYGGDRIIAPRGAVVTEDPPGAIVLNRVALFFDTSFSGTDQLQIRLISGSAGPDDNFAGALEPNFGSTLDYAVQGRDNNVSLARAFYAFKPIDDLRVTVGPLLSIADYVDNSRVQPPSFRGFSTQAFNNNFVLLPRPFGGGAVLDWQPKSSDFSIRAAYVSGDAADSIGENARLFGGGGVNDIRLFPIAGGSDESGLFGDPRQYFAEVEYAPTKAFALRLQYAGGQVFGSDFNGVGINAEWAVSNKFALFGRYGYSRYNNATIGNVTPQYWFAGATYSGLFKTNDLAGIAVAQPFVENIVGDRTQTNFELFYAYPVQPRLTITPFFQIVSHPANQERNATIFSGGLRSVFSF</sequence>
<dbReference type="PANTHER" id="PTHR43308:SF1">
    <property type="entry name" value="OUTER MEMBRANE PROTEIN ALPHA"/>
    <property type="match status" value="1"/>
</dbReference>
<protein>
    <submittedName>
        <fullName evidence="4">Iron uptake porin</fullName>
    </submittedName>
</protein>
<dbReference type="Proteomes" id="UP000625316">
    <property type="component" value="Unassembled WGS sequence"/>
</dbReference>
<evidence type="ECO:0000313" key="4">
    <source>
        <dbReference type="EMBL" id="MBE9033138.1"/>
    </source>
</evidence>
<dbReference type="Pfam" id="PF04966">
    <property type="entry name" value="OprB"/>
    <property type="match status" value="1"/>
</dbReference>
<dbReference type="GO" id="GO:0008643">
    <property type="term" value="P:carbohydrate transport"/>
    <property type="evidence" value="ECO:0007669"/>
    <property type="project" value="InterPro"/>
</dbReference>
<dbReference type="InterPro" id="IPR038673">
    <property type="entry name" value="OprB_sf"/>
</dbReference>
<comment type="similarity">
    <text evidence="1 2">Belongs to the OprB family.</text>
</comment>
<dbReference type="RefSeq" id="WP_264327949.1">
    <property type="nucleotide sequence ID" value="NZ_JADEXQ010000155.1"/>
</dbReference>
<dbReference type="Gene3D" id="2.40.160.180">
    <property type="entry name" value="Carbohydrate-selective porin OprB"/>
    <property type="match status" value="1"/>
</dbReference>
<gene>
    <name evidence="4" type="ORF">IQ266_25705</name>
</gene>
<feature type="domain" description="SLH" evidence="3">
    <location>
        <begin position="50"/>
        <end position="114"/>
    </location>
</feature>
<accession>A0A928Z6Y6</accession>
<dbReference type="AlphaFoldDB" id="A0A928Z6Y6"/>
<evidence type="ECO:0000256" key="1">
    <source>
        <dbReference type="ARBA" id="ARBA00008769"/>
    </source>
</evidence>
<evidence type="ECO:0000313" key="5">
    <source>
        <dbReference type="Proteomes" id="UP000625316"/>
    </source>
</evidence>
<reference evidence="4" key="1">
    <citation type="submission" date="2020-10" db="EMBL/GenBank/DDBJ databases">
        <authorList>
            <person name="Castelo-Branco R."/>
            <person name="Eusebio N."/>
            <person name="Adriana R."/>
            <person name="Vieira A."/>
            <person name="Brugerolle De Fraissinette N."/>
            <person name="Rezende De Castro R."/>
            <person name="Schneider M.P."/>
            <person name="Vasconcelos V."/>
            <person name="Leao P.N."/>
        </authorList>
    </citation>
    <scope>NUCLEOTIDE SEQUENCE</scope>
    <source>
        <strain evidence="4">LEGE 11480</strain>
    </source>
</reference>
<comment type="caution">
    <text evidence="4">The sequence shown here is derived from an EMBL/GenBank/DDBJ whole genome shotgun (WGS) entry which is preliminary data.</text>
</comment>
<dbReference type="InterPro" id="IPR007049">
    <property type="entry name" value="Carb-sel_porin_OprB"/>
</dbReference>
<dbReference type="InterPro" id="IPR051465">
    <property type="entry name" value="Cell_Envelope_Struct_Comp"/>
</dbReference>
<dbReference type="PANTHER" id="PTHR43308">
    <property type="entry name" value="OUTER MEMBRANE PROTEIN ALPHA-RELATED"/>
    <property type="match status" value="1"/>
</dbReference>
<dbReference type="PROSITE" id="PS51272">
    <property type="entry name" value="SLH"/>
    <property type="match status" value="1"/>
</dbReference>
<proteinExistence type="inferred from homology"/>
<name>A0A928Z6Y6_9CYAN</name>
<dbReference type="NCBIfam" id="NF033921">
    <property type="entry name" value="por_somb"/>
    <property type="match status" value="1"/>
</dbReference>
<dbReference type="InterPro" id="IPR001119">
    <property type="entry name" value="SLH_dom"/>
</dbReference>
<evidence type="ECO:0000259" key="3">
    <source>
        <dbReference type="PROSITE" id="PS51272"/>
    </source>
</evidence>
<dbReference type="SUPFAM" id="SSF56935">
    <property type="entry name" value="Porins"/>
    <property type="match status" value="1"/>
</dbReference>
<keyword evidence="5" id="KW-1185">Reference proteome</keyword>
<dbReference type="GO" id="GO:0015288">
    <property type="term" value="F:porin activity"/>
    <property type="evidence" value="ECO:0007669"/>
    <property type="project" value="InterPro"/>
</dbReference>
<dbReference type="GO" id="GO:0016020">
    <property type="term" value="C:membrane"/>
    <property type="evidence" value="ECO:0007669"/>
    <property type="project" value="InterPro"/>
</dbReference>
<dbReference type="EMBL" id="JADEXQ010000155">
    <property type="protein sequence ID" value="MBE9033138.1"/>
    <property type="molecule type" value="Genomic_DNA"/>
</dbReference>
<evidence type="ECO:0000256" key="2">
    <source>
        <dbReference type="RuleBase" id="RU363072"/>
    </source>
</evidence>